<evidence type="ECO:0000256" key="1">
    <source>
        <dbReference type="SAM" id="MobiDB-lite"/>
    </source>
</evidence>
<feature type="compositionally biased region" description="Basic and acidic residues" evidence="1">
    <location>
        <begin position="27"/>
        <end position="48"/>
    </location>
</feature>
<feature type="compositionally biased region" description="Basic residues" evidence="1">
    <location>
        <begin position="1"/>
        <end position="12"/>
    </location>
</feature>
<gene>
    <name evidence="2" type="ORF">TCE0_044f16621</name>
</gene>
<evidence type="ECO:0000313" key="2">
    <source>
        <dbReference type="EMBL" id="GAM42549.1"/>
    </source>
</evidence>
<dbReference type="EMBL" id="DF933840">
    <property type="protein sequence ID" value="GAM42549.1"/>
    <property type="molecule type" value="Genomic_DNA"/>
</dbReference>
<sequence length="208" mass="23602">MTFREKVKKAFRRNSDKDKNNNNNGKPKIEYYRRGECPRSKYRGPVDPEHRRKLYDWNFETATADRERSFELDLSPCTSLPDQPHDDNDSDATMLEDVSENEPEVVREHIQIMGSGSITVAHHEVALSGSFDTNSDQSTAVGSSCHSSSLTLKESWDWPVTKRDALGSWKETLAMTAPVTRRISAPEKRLPFDPQELSMVLNSVSIVS</sequence>
<evidence type="ECO:0000313" key="3">
    <source>
        <dbReference type="Proteomes" id="UP000053095"/>
    </source>
</evidence>
<accession>A0A478ECS0</accession>
<protein>
    <submittedName>
        <fullName evidence="2">Uncharacterized protein</fullName>
    </submittedName>
</protein>
<proteinExistence type="predicted"/>
<feature type="region of interest" description="Disordered" evidence="1">
    <location>
        <begin position="1"/>
        <end position="48"/>
    </location>
</feature>
<dbReference type="AlphaFoldDB" id="A0A478ECS0"/>
<keyword evidence="3" id="KW-1185">Reference proteome</keyword>
<reference evidence="3" key="1">
    <citation type="journal article" date="2015" name="Genome Announc.">
        <title>Draft genome sequence of Talaromyces cellulolyticus strain Y-94, a source of lignocellulosic biomass-degrading enzymes.</title>
        <authorList>
            <person name="Fujii T."/>
            <person name="Koike H."/>
            <person name="Sawayama S."/>
            <person name="Yano S."/>
            <person name="Inoue H."/>
        </authorList>
    </citation>
    <scope>NUCLEOTIDE SEQUENCE [LARGE SCALE GENOMIC DNA]</scope>
    <source>
        <strain evidence="3">Y-94</strain>
    </source>
</reference>
<organism evidence="2 3">
    <name type="scientific">Talaromyces pinophilus</name>
    <name type="common">Penicillium pinophilum</name>
    <dbReference type="NCBI Taxonomy" id="128442"/>
    <lineage>
        <taxon>Eukaryota</taxon>
        <taxon>Fungi</taxon>
        <taxon>Dikarya</taxon>
        <taxon>Ascomycota</taxon>
        <taxon>Pezizomycotina</taxon>
        <taxon>Eurotiomycetes</taxon>
        <taxon>Eurotiomycetidae</taxon>
        <taxon>Eurotiales</taxon>
        <taxon>Trichocomaceae</taxon>
        <taxon>Talaromyces</taxon>
        <taxon>Talaromyces sect. Talaromyces</taxon>
    </lineage>
</organism>
<dbReference type="Proteomes" id="UP000053095">
    <property type="component" value="Unassembled WGS sequence"/>
</dbReference>
<name>A0A478ECS0_TALPI</name>